<proteinExistence type="inferred from homology"/>
<comment type="similarity">
    <text evidence="2">Belongs to the plasmid replication initiation factor family.</text>
</comment>
<keyword evidence="8" id="KW-1185">Reference proteome</keyword>
<accession>A0ABQ6R632</accession>
<evidence type="ECO:0000256" key="4">
    <source>
        <dbReference type="ARBA" id="ARBA00022705"/>
    </source>
</evidence>
<protein>
    <recommendedName>
        <fullName evidence="3">Replication initiation protein</fullName>
    </recommendedName>
</protein>
<evidence type="ECO:0000313" key="7">
    <source>
        <dbReference type="EMBL" id="KAA1035415.1"/>
    </source>
</evidence>
<name>A0ABQ6R632_9STAP</name>
<dbReference type="InterPro" id="IPR054456">
    <property type="entry name" value="RepD-like_N"/>
</dbReference>
<comment type="caution">
    <text evidence="7">The sequence shown here is derived from an EMBL/GenBank/DDBJ whole genome shotgun (WGS) entry which is preliminary data.</text>
</comment>
<sequence>MEKEQLEENWEPALSNSRLSVPNWHTPSPKISFDRMTIVGDLTKDKAQYMADLLGNHTSVQLWDCMTHKFRGRIFTDKIYIEHDRFKADAWDRRNFRIEFNPNNLTADEMLWLKKNILVALENVGFTRLDLAFDFEKDLSDFFIMSDKALKKTVFYGRDGKAETKYFGVRDSDRFVRIYNKKQERKDNADIEMELEDFWRFEIEIKRTMVDEWKNCFEDFSVIQPNYTLIENDSDRHSVMAVLFDEQEWGRMNRKKKYKIKKILKEISPVDLTNLMKLSLREQENKLQKQIDFWLS</sequence>
<evidence type="ECO:0000256" key="3">
    <source>
        <dbReference type="ARBA" id="ARBA00019152"/>
    </source>
</evidence>
<reference evidence="7 8" key="1">
    <citation type="submission" date="2019-09" db="EMBL/GenBank/DDBJ databases">
        <authorList>
            <person name="Mazhar S."/>
            <person name="Altermann E."/>
            <person name="Hill C."/>
            <person name="Mcauliffe O."/>
        </authorList>
    </citation>
    <scope>NUCLEOTIDE SEQUENCE [LARGE SCALE GENOMIC DNA]</scope>
    <source>
        <strain evidence="7 8">ATCC 51831</strain>
    </source>
</reference>
<gene>
    <name evidence="7" type="ORF">ERX35_011145</name>
</gene>
<evidence type="ECO:0000256" key="1">
    <source>
        <dbReference type="ARBA" id="ARBA00002548"/>
    </source>
</evidence>
<dbReference type="Pfam" id="PF02486">
    <property type="entry name" value="Rep_trans"/>
    <property type="match status" value="1"/>
</dbReference>
<organism evidence="7 8">
    <name type="scientific">Macrococcus equipercicus</name>
    <dbReference type="NCBI Taxonomy" id="69967"/>
    <lineage>
        <taxon>Bacteria</taxon>
        <taxon>Bacillati</taxon>
        <taxon>Bacillota</taxon>
        <taxon>Bacilli</taxon>
        <taxon>Bacillales</taxon>
        <taxon>Staphylococcaceae</taxon>
        <taxon>Macrococcus</taxon>
    </lineage>
</organism>
<keyword evidence="7" id="KW-0648">Protein biosynthesis</keyword>
<evidence type="ECO:0000256" key="2">
    <source>
        <dbReference type="ARBA" id="ARBA00008374"/>
    </source>
</evidence>
<keyword evidence="4" id="KW-0235">DNA replication</keyword>
<feature type="domain" description="Replication initiation protein-like C-terminal" evidence="5">
    <location>
        <begin position="157"/>
        <end position="208"/>
    </location>
</feature>
<evidence type="ECO:0000313" key="8">
    <source>
        <dbReference type="Proteomes" id="UP000295735"/>
    </source>
</evidence>
<evidence type="ECO:0000259" key="6">
    <source>
        <dbReference type="Pfam" id="PF22477"/>
    </source>
</evidence>
<feature type="domain" description="Replication initiation protein N-terminal" evidence="6">
    <location>
        <begin position="35"/>
        <end position="119"/>
    </location>
</feature>
<dbReference type="Proteomes" id="UP000295735">
    <property type="component" value="Unassembled WGS sequence"/>
</dbReference>
<evidence type="ECO:0000259" key="5">
    <source>
        <dbReference type="Pfam" id="PF02486"/>
    </source>
</evidence>
<keyword evidence="7" id="KW-0396">Initiation factor</keyword>
<dbReference type="GO" id="GO:0003743">
    <property type="term" value="F:translation initiation factor activity"/>
    <property type="evidence" value="ECO:0007669"/>
    <property type="project" value="UniProtKB-KW"/>
</dbReference>
<dbReference type="InterPro" id="IPR003491">
    <property type="entry name" value="REP-like_C"/>
</dbReference>
<dbReference type="EMBL" id="SCWC02000017">
    <property type="protein sequence ID" value="KAA1035415.1"/>
    <property type="molecule type" value="Genomic_DNA"/>
</dbReference>
<comment type="function">
    <text evidence="1">This protein is probably a specific topoisomerase involved in initiating replication. This protein is specifically required and may be rate-limiting for replication of the plasmid in vivo.</text>
</comment>
<dbReference type="RefSeq" id="WP_149459957.1">
    <property type="nucleotide sequence ID" value="NZ_SCWC02000017.1"/>
</dbReference>
<dbReference type="Pfam" id="PF22477">
    <property type="entry name" value="RepD-like_N"/>
    <property type="match status" value="1"/>
</dbReference>